<feature type="compositionally biased region" description="Basic and acidic residues" evidence="1">
    <location>
        <begin position="249"/>
        <end position="263"/>
    </location>
</feature>
<reference evidence="2" key="1">
    <citation type="submission" date="2021-01" db="EMBL/GenBank/DDBJ databases">
        <authorList>
            <person name="Corre E."/>
            <person name="Pelletier E."/>
            <person name="Niang G."/>
            <person name="Scheremetjew M."/>
            <person name="Finn R."/>
            <person name="Kale V."/>
            <person name="Holt S."/>
            <person name="Cochrane G."/>
            <person name="Meng A."/>
            <person name="Brown T."/>
            <person name="Cohen L."/>
        </authorList>
    </citation>
    <scope>NUCLEOTIDE SEQUENCE</scope>
    <source>
        <strain evidence="2">CCMP2877</strain>
    </source>
</reference>
<proteinExistence type="predicted"/>
<evidence type="ECO:0000256" key="1">
    <source>
        <dbReference type="SAM" id="MobiDB-lite"/>
    </source>
</evidence>
<feature type="region of interest" description="Disordered" evidence="1">
    <location>
        <begin position="215"/>
        <end position="267"/>
    </location>
</feature>
<accession>A0A7S1UH38</accession>
<feature type="compositionally biased region" description="Basic residues" evidence="1">
    <location>
        <begin position="221"/>
        <end position="240"/>
    </location>
</feature>
<dbReference type="AlphaFoldDB" id="A0A7S1UH38"/>
<evidence type="ECO:0008006" key="3">
    <source>
        <dbReference type="Google" id="ProtNLM"/>
    </source>
</evidence>
<name>A0A7S1UH38_9STRA</name>
<organism evidence="2">
    <name type="scientific">Phaeomonas parva</name>
    <dbReference type="NCBI Taxonomy" id="124430"/>
    <lineage>
        <taxon>Eukaryota</taxon>
        <taxon>Sar</taxon>
        <taxon>Stramenopiles</taxon>
        <taxon>Ochrophyta</taxon>
        <taxon>Pinguiophyceae</taxon>
        <taxon>Pinguiochrysidales</taxon>
        <taxon>Pinguiochrysidaceae</taxon>
        <taxon>Phaeomonas</taxon>
    </lineage>
</organism>
<sequence>MAGSRTVMDLPSDVLVGVFEYLLAADLGAARASCTAVAPELICRACEQILERRYQFKGRLPADAMDEPGRVILAVRTAELRFICKLLCGPEPVNNASQVVSPPPTLPRRLFLEDDVESVASEVSAPDSAAASTPEFSAIASPRSSEADAALSQRAPMGMAGAGAGATPQRGQFFPTAGMATPGADEEAPAAFWVSKNWIKNFLKYAERHEQRSRALAAAAKKAKNLAKHSRKTPKSKGRRGSGGSGSDRITRKERLRDRRSSEVESPWDDVNADIRCRHGNLAVKSSGRARRRAVAPDAWTKICQYFPDSAKSEFNTEESECGHCRAQQERTGSGDCDRATMLTLMHRMYEIQSETMSALLHRKKGFPATAQRRQRSVGSGPQSRCPLQPGKYAVLPRSWMLAWRKYLRDPRSPKPEPFELHESPFMCAAHSKVLPPPNLTMFLRGETRTPLSCGSRGSGDSEEAVPGTFPCEILGEEEFAELNEWYPAAAVPTFQVENGSWLWVGTVGVCRCCRPGYTSTMADSQREVDLMTSRMRRSRGRSVYSEL</sequence>
<dbReference type="EMBL" id="HBGJ01041943">
    <property type="protein sequence ID" value="CAD9267881.1"/>
    <property type="molecule type" value="Transcribed_RNA"/>
</dbReference>
<gene>
    <name evidence="2" type="ORF">PPAR1163_LOCUS26312</name>
</gene>
<feature type="region of interest" description="Disordered" evidence="1">
    <location>
        <begin position="122"/>
        <end position="152"/>
    </location>
</feature>
<protein>
    <recommendedName>
        <fullName evidence="3">DUSP domain-containing protein</fullName>
    </recommendedName>
</protein>
<evidence type="ECO:0000313" key="2">
    <source>
        <dbReference type="EMBL" id="CAD9267881.1"/>
    </source>
</evidence>